<reference evidence="2" key="1">
    <citation type="submission" date="2023-03" db="EMBL/GenBank/DDBJ databases">
        <title>Complete genome of Cladonia borealis.</title>
        <authorList>
            <person name="Park H."/>
        </authorList>
    </citation>
    <scope>NUCLEOTIDE SEQUENCE</scope>
    <source>
        <strain evidence="2">ANT050790</strain>
    </source>
</reference>
<dbReference type="AlphaFoldDB" id="A0AA39V1K4"/>
<feature type="compositionally biased region" description="Polar residues" evidence="1">
    <location>
        <begin position="222"/>
        <end position="249"/>
    </location>
</feature>
<organism evidence="2 3">
    <name type="scientific">Cladonia borealis</name>
    <dbReference type="NCBI Taxonomy" id="184061"/>
    <lineage>
        <taxon>Eukaryota</taxon>
        <taxon>Fungi</taxon>
        <taxon>Dikarya</taxon>
        <taxon>Ascomycota</taxon>
        <taxon>Pezizomycotina</taxon>
        <taxon>Lecanoromycetes</taxon>
        <taxon>OSLEUM clade</taxon>
        <taxon>Lecanoromycetidae</taxon>
        <taxon>Lecanorales</taxon>
        <taxon>Lecanorineae</taxon>
        <taxon>Cladoniaceae</taxon>
        <taxon>Cladonia</taxon>
    </lineage>
</organism>
<feature type="compositionally biased region" description="Acidic residues" evidence="1">
    <location>
        <begin position="477"/>
        <end position="491"/>
    </location>
</feature>
<accession>A0AA39V1K4</accession>
<feature type="compositionally biased region" description="Polar residues" evidence="1">
    <location>
        <begin position="272"/>
        <end position="285"/>
    </location>
</feature>
<dbReference type="EMBL" id="JAFEKC020000011">
    <property type="protein sequence ID" value="KAK0512383.1"/>
    <property type="molecule type" value="Genomic_DNA"/>
</dbReference>
<keyword evidence="3" id="KW-1185">Reference proteome</keyword>
<feature type="compositionally biased region" description="Low complexity" evidence="1">
    <location>
        <begin position="586"/>
        <end position="599"/>
    </location>
</feature>
<sequence>MSSTFETLEFNGLEKAHGDAKGDDDLLKDAFVDDSGVCPNIDNNNMAIPKENHLNGTLLDQELDSMSNILTITTPKSNPSHIKREVQSRSTEGNTFVQNLEQMRAVSGSPLSHVRGIRPNPANGLPNALSYGNQHFKNPSHLRYQFNPDNFDHLSTPLLSTDNSVLYNIPSNQDWNFFNCYGGLGSMYNSVPQPFDESNLRAPVNQSYGASQPHPPSPSPQVHTSYSRQQNYSPNAQFRSPLTNVNTHYGQPRTPPRMVNIGEFQHHPDITGSGSSITRRITTPISAKPQVKQEDSTRRRRRRASPSIASEDEDEIQLPSTVPKADAPLVRRLITAMTDGSAAEDNEGMKKTWEKLRTTKAQRLQEKAVEMLRLCRDAQRGPVSEKKSVNSYESFKHRFDELCIAVRTQKTICKHLLEEEYSRSVANDPTFAAQRVKNNRRVNDQKKIAIEVGRKQMGQQGHGKGRKVEQITFFEEEDNSADDPFSDEDETIPPADNKPDPPRRKRTKKAHDSDDDFEVVTRTTPSSRKTRREHRSAQKSAQKSRRSKSIRSGSPVATRVTRAKRTDQNQMQALQSSPTRAKRTDQNQMQVMQSSPMSQESHFDHGNDQYHGYNLDHGSYHPMLQPGLPQMVEEQHYGQAHAYHFDTHQPHDGYLSGTERMYSDDVQGHGETDTGAFGGSYDLFGPTH</sequence>
<name>A0AA39V1K4_9LECA</name>
<evidence type="ECO:0000313" key="2">
    <source>
        <dbReference type="EMBL" id="KAK0512383.1"/>
    </source>
</evidence>
<evidence type="ECO:0000256" key="1">
    <source>
        <dbReference type="SAM" id="MobiDB-lite"/>
    </source>
</evidence>
<feature type="region of interest" description="Disordered" evidence="1">
    <location>
        <begin position="268"/>
        <end position="324"/>
    </location>
</feature>
<feature type="region of interest" description="Disordered" evidence="1">
    <location>
        <begin position="197"/>
        <end position="255"/>
    </location>
</feature>
<protein>
    <submittedName>
        <fullName evidence="2">Uncharacterized protein</fullName>
    </submittedName>
</protein>
<feature type="compositionally biased region" description="Polar residues" evidence="1">
    <location>
        <begin position="568"/>
        <end position="579"/>
    </location>
</feature>
<evidence type="ECO:0000313" key="3">
    <source>
        <dbReference type="Proteomes" id="UP001166286"/>
    </source>
</evidence>
<dbReference type="Proteomes" id="UP001166286">
    <property type="component" value="Unassembled WGS sequence"/>
</dbReference>
<gene>
    <name evidence="2" type="ORF">JMJ35_005511</name>
</gene>
<proteinExistence type="predicted"/>
<comment type="caution">
    <text evidence="2">The sequence shown here is derived from an EMBL/GenBank/DDBJ whole genome shotgun (WGS) entry which is preliminary data.</text>
</comment>
<feature type="region of interest" description="Disordered" evidence="1">
    <location>
        <begin position="477"/>
        <end position="609"/>
    </location>
</feature>